<comment type="caution">
    <text evidence="6">The sequence shown here is derived from an EMBL/GenBank/DDBJ whole genome shotgun (WGS) entry which is preliminary data.</text>
</comment>
<evidence type="ECO:0000256" key="1">
    <source>
        <dbReference type="ARBA" id="ARBA00007074"/>
    </source>
</evidence>
<dbReference type="PANTHER" id="PTHR47053">
    <property type="entry name" value="MUREIN DD-ENDOPEPTIDASE MEPH-RELATED"/>
    <property type="match status" value="1"/>
</dbReference>
<dbReference type="Pfam" id="PF01471">
    <property type="entry name" value="PG_binding_1"/>
    <property type="match status" value="2"/>
</dbReference>
<dbReference type="SUPFAM" id="SSF54001">
    <property type="entry name" value="Cysteine proteinases"/>
    <property type="match status" value="1"/>
</dbReference>
<name>A0ABV4SDE2_9ACTN</name>
<dbReference type="InterPro" id="IPR002477">
    <property type="entry name" value="Peptidoglycan-bd-like"/>
</dbReference>
<dbReference type="RefSeq" id="WP_327576219.1">
    <property type="nucleotide sequence ID" value="NZ_JBGOSP010000002.1"/>
</dbReference>
<keyword evidence="4" id="KW-0788">Thiol protease</keyword>
<reference evidence="6 7" key="1">
    <citation type="submission" date="2024-08" db="EMBL/GenBank/DDBJ databases">
        <title>Genome sequence of Streptomyces aureus CACIA-1.46HGO.</title>
        <authorList>
            <person name="Evangelista-Martinez Z."/>
        </authorList>
    </citation>
    <scope>NUCLEOTIDE SEQUENCE [LARGE SCALE GENOMIC DNA]</scope>
    <source>
        <strain evidence="6 7">CACIA-1.46HGO</strain>
    </source>
</reference>
<dbReference type="PROSITE" id="PS51935">
    <property type="entry name" value="NLPC_P60"/>
    <property type="match status" value="1"/>
</dbReference>
<evidence type="ECO:0000256" key="2">
    <source>
        <dbReference type="ARBA" id="ARBA00022670"/>
    </source>
</evidence>
<dbReference type="InterPro" id="IPR038765">
    <property type="entry name" value="Papain-like_cys_pep_sf"/>
</dbReference>
<evidence type="ECO:0000313" key="7">
    <source>
        <dbReference type="Proteomes" id="UP001571476"/>
    </source>
</evidence>
<dbReference type="PANTHER" id="PTHR47053:SF1">
    <property type="entry name" value="MUREIN DD-ENDOPEPTIDASE MEPH-RELATED"/>
    <property type="match status" value="1"/>
</dbReference>
<dbReference type="SUPFAM" id="SSF47090">
    <property type="entry name" value="PGBD-like"/>
    <property type="match status" value="2"/>
</dbReference>
<dbReference type="InterPro" id="IPR000064">
    <property type="entry name" value="NLP_P60_dom"/>
</dbReference>
<evidence type="ECO:0000313" key="6">
    <source>
        <dbReference type="EMBL" id="MFA3835336.1"/>
    </source>
</evidence>
<accession>A0ABV4SDE2</accession>
<dbReference type="Pfam" id="PF00877">
    <property type="entry name" value="NLPC_P60"/>
    <property type="match status" value="1"/>
</dbReference>
<evidence type="ECO:0000259" key="5">
    <source>
        <dbReference type="PROSITE" id="PS51935"/>
    </source>
</evidence>
<keyword evidence="2" id="KW-0645">Protease</keyword>
<comment type="similarity">
    <text evidence="1">Belongs to the peptidase C40 family.</text>
</comment>
<keyword evidence="7" id="KW-1185">Reference proteome</keyword>
<sequence length="375" mass="38538">MHHRRDRAARGLGVVLAAGLLALGTLVPAAAATAPARIILVSSDCPNTVQQGQVSGCVTELQTLLNAHGASLTVDGDFGSATTTAVKSYQTSQGLTADGLVGPATKSALYYEDPAVPVDLRSLRCPVQLETGESDGCVTELQNKLNTNGAGLTVDHDLGSATVTAVRNYQTSHGLAATGLVDPPTKAKLYGDPAPQQPADLGSGRYAAVVDNAQQATGQNIQYVWGGGHEDGAFSFGPSIGICDDYNGSIQPCPADKEVGLDCSGFTRWLYWRAGAGDIGQTTRDQVVNPKLAQVSAAGAIPGDLVYFGASASTVHHVGVYIGNGLMINASHTGTYVRQDTIASHTDLLGYYHVTGVTSAALADSLAGPAPHKAG</sequence>
<evidence type="ECO:0000256" key="4">
    <source>
        <dbReference type="ARBA" id="ARBA00022807"/>
    </source>
</evidence>
<dbReference type="InterPro" id="IPR051202">
    <property type="entry name" value="Peptidase_C40"/>
</dbReference>
<dbReference type="InterPro" id="IPR036366">
    <property type="entry name" value="PGBDSf"/>
</dbReference>
<organism evidence="6 7">
    <name type="scientific">Streptomyces aureus</name>
    <dbReference type="NCBI Taxonomy" id="193461"/>
    <lineage>
        <taxon>Bacteria</taxon>
        <taxon>Bacillati</taxon>
        <taxon>Actinomycetota</taxon>
        <taxon>Actinomycetes</taxon>
        <taxon>Kitasatosporales</taxon>
        <taxon>Streptomycetaceae</taxon>
        <taxon>Streptomyces</taxon>
    </lineage>
</organism>
<dbReference type="Proteomes" id="UP001571476">
    <property type="component" value="Unassembled WGS sequence"/>
</dbReference>
<protein>
    <submittedName>
        <fullName evidence="6">Peptidoglycan-binding protein</fullName>
    </submittedName>
</protein>
<keyword evidence="3" id="KW-0378">Hydrolase</keyword>
<dbReference type="InterPro" id="IPR036365">
    <property type="entry name" value="PGBD-like_sf"/>
</dbReference>
<evidence type="ECO:0000256" key="3">
    <source>
        <dbReference type="ARBA" id="ARBA00022801"/>
    </source>
</evidence>
<gene>
    <name evidence="6" type="ORF">ACEG43_03920</name>
</gene>
<feature type="domain" description="NlpC/P60" evidence="5">
    <location>
        <begin position="203"/>
        <end position="361"/>
    </location>
</feature>
<dbReference type="Gene3D" id="1.10.101.10">
    <property type="entry name" value="PGBD-like superfamily/PGBD"/>
    <property type="match status" value="2"/>
</dbReference>
<dbReference type="Gene3D" id="3.90.1720.10">
    <property type="entry name" value="endopeptidase domain like (from Nostoc punctiforme)"/>
    <property type="match status" value="1"/>
</dbReference>
<proteinExistence type="inferred from homology"/>
<dbReference type="EMBL" id="JBGOSP010000002">
    <property type="protein sequence ID" value="MFA3835336.1"/>
    <property type="molecule type" value="Genomic_DNA"/>
</dbReference>